<protein>
    <recommendedName>
        <fullName evidence="4">Glycosyltransferase RgtA/B/C/D-like domain-containing protein</fullName>
    </recommendedName>
</protein>
<name>A0A7D7LHR1_9NOSO</name>
<feature type="transmembrane region" description="Helical" evidence="1">
    <location>
        <begin position="360"/>
        <end position="381"/>
    </location>
</feature>
<feature type="transmembrane region" description="Helical" evidence="1">
    <location>
        <begin position="393"/>
        <end position="412"/>
    </location>
</feature>
<feature type="transmembrane region" description="Helical" evidence="1">
    <location>
        <begin position="91"/>
        <end position="113"/>
    </location>
</feature>
<keyword evidence="1" id="KW-0472">Membrane</keyword>
<dbReference type="KEGG" id="ned:HUN01_26875"/>
<proteinExistence type="predicted"/>
<feature type="transmembrane region" description="Helical" evidence="1">
    <location>
        <begin position="223"/>
        <end position="242"/>
    </location>
</feature>
<evidence type="ECO:0000313" key="2">
    <source>
        <dbReference type="EMBL" id="QMS91031.1"/>
    </source>
</evidence>
<feature type="transmembrane region" description="Helical" evidence="1">
    <location>
        <begin position="120"/>
        <end position="143"/>
    </location>
</feature>
<evidence type="ECO:0000256" key="1">
    <source>
        <dbReference type="SAM" id="Phobius"/>
    </source>
</evidence>
<organism evidence="2 3">
    <name type="scientific">Nostoc edaphicum CCNP1411</name>
    <dbReference type="NCBI Taxonomy" id="1472755"/>
    <lineage>
        <taxon>Bacteria</taxon>
        <taxon>Bacillati</taxon>
        <taxon>Cyanobacteriota</taxon>
        <taxon>Cyanophyceae</taxon>
        <taxon>Nostocales</taxon>
        <taxon>Nostocaceae</taxon>
        <taxon>Nostoc</taxon>
    </lineage>
</organism>
<feature type="transmembrane region" description="Helical" evidence="1">
    <location>
        <begin position="20"/>
        <end position="39"/>
    </location>
</feature>
<evidence type="ECO:0008006" key="4">
    <source>
        <dbReference type="Google" id="ProtNLM"/>
    </source>
</evidence>
<dbReference type="EMBL" id="CP054698">
    <property type="protein sequence ID" value="QMS91031.1"/>
    <property type="molecule type" value="Genomic_DNA"/>
</dbReference>
<feature type="transmembrane region" description="Helical" evidence="1">
    <location>
        <begin position="180"/>
        <end position="203"/>
    </location>
</feature>
<dbReference type="RefSeq" id="WP_181928709.1">
    <property type="nucleotide sequence ID" value="NZ_CP054698.1"/>
</dbReference>
<evidence type="ECO:0000313" key="3">
    <source>
        <dbReference type="Proteomes" id="UP000514713"/>
    </source>
</evidence>
<gene>
    <name evidence="2" type="ORF">HUN01_26875</name>
</gene>
<feature type="transmembrane region" description="Helical" evidence="1">
    <location>
        <begin position="155"/>
        <end position="173"/>
    </location>
</feature>
<sequence>MQITSLHKFLTATDANTSKFQMRFWFGLNLIFAIFYSLLELQQAFSNKYAVQDDARVYVFWMQRFLEPDILPNDLIADYFESVTPVGFSHLYKIVAMLGIEPLLFSKLLPVLLKILTICYWFPLCMQIFPVPTAAFISTLLLAQNLSMRDDLVSASPRSFIFVFFIAFLYYLLRQSLLPCLGAIALVGLFYPPFLLIIAGILILRLWHWKEKLPQLSNNRRDYLFSVTGLVTCLIFMLPYALSYSKFGPSIAGVAARELPGLAETGRISFFSDDLIWFWLLNQHSGLIPNVLEHPLNIIGLFLPIILHYPQHFPLTKQVTDKVKVLPHIALASVVMFGLAHLLLYKLYSPARYTRYTLKFIVIIATGIVIVAILDAVFQWAKQHREYSSGRQILVLGFTSLLGILLFFYPCLLKNFPTSLYRVEKNPLIYEFFQKQPKDILIASLSENIDNVPTFSKRSILIGWEYSAPYHVGYDNQITERATDLIRAQYSDNLAEVQNFIQKYGVDFFVLDESAFTPEYITINPWFIQWQSIAKDISLKLQQGTNPALLGILQRCSVLETKGLIVIQAKCVAKTPQK</sequence>
<dbReference type="AlphaFoldDB" id="A0A7D7LHR1"/>
<reference evidence="3" key="1">
    <citation type="submission" date="2020-06" db="EMBL/GenBank/DDBJ databases">
        <title>Nostoc edaphicum CCNP1411 genome.</title>
        <authorList>
            <person name="Fidor A."/>
            <person name="Grabski M."/>
            <person name="Gawor J."/>
            <person name="Gromadka R."/>
            <person name="Wegrzyn G."/>
            <person name="Mazur-Marzec H."/>
        </authorList>
    </citation>
    <scope>NUCLEOTIDE SEQUENCE [LARGE SCALE GENOMIC DNA]</scope>
    <source>
        <strain evidence="3">CCNP1411</strain>
    </source>
</reference>
<keyword evidence="3" id="KW-1185">Reference proteome</keyword>
<keyword evidence="1" id="KW-1133">Transmembrane helix</keyword>
<feature type="transmembrane region" description="Helical" evidence="1">
    <location>
        <begin position="329"/>
        <end position="348"/>
    </location>
</feature>
<accession>A0A7D7LHR1</accession>
<dbReference type="Proteomes" id="UP000514713">
    <property type="component" value="Chromosome"/>
</dbReference>
<keyword evidence="1" id="KW-0812">Transmembrane</keyword>